<reference evidence="2" key="1">
    <citation type="submission" date="2014-11" db="EMBL/GenBank/DDBJ databases">
        <authorList>
            <person name="Otto D Thomas"/>
            <person name="Naeem Raeece"/>
        </authorList>
    </citation>
    <scope>NUCLEOTIDE SEQUENCE</scope>
</reference>
<dbReference type="Gene3D" id="2.20.110.10">
    <property type="entry name" value="Histone H3 K4-specific methyltransferase SET7/9 N-terminal domain"/>
    <property type="match status" value="2"/>
</dbReference>
<accession>A0A0G4H3Z3</accession>
<protein>
    <recommendedName>
        <fullName evidence="3">MORN repeat-containing protein 5</fullName>
    </recommendedName>
</protein>
<dbReference type="Pfam" id="PF02493">
    <property type="entry name" value="MORN"/>
    <property type="match status" value="4"/>
</dbReference>
<gene>
    <name evidence="2" type="ORF">Cvel_5663</name>
</gene>
<name>A0A0G4H3Z3_9ALVE</name>
<sequence length="94" mass="10494">MHGKGTTRYAEGDVYTGEWRDDKRRGKGTVTYVSAKGSVVEEKYEGDWVNGKMHGHGKYIYADGGVYEGDWYDGKMHGKGTYVFPNGNVYEGEG</sequence>
<evidence type="ECO:0008006" key="3">
    <source>
        <dbReference type="Google" id="ProtNLM"/>
    </source>
</evidence>
<dbReference type="PANTHER" id="PTHR43215">
    <property type="entry name" value="RADIAL SPOKE HEAD 1 HOMOLOG"/>
    <property type="match status" value="1"/>
</dbReference>
<dbReference type="EMBL" id="CDMZ01001853">
    <property type="protein sequence ID" value="CEM38430.1"/>
    <property type="molecule type" value="Genomic_DNA"/>
</dbReference>
<organism evidence="2">
    <name type="scientific">Chromera velia CCMP2878</name>
    <dbReference type="NCBI Taxonomy" id="1169474"/>
    <lineage>
        <taxon>Eukaryota</taxon>
        <taxon>Sar</taxon>
        <taxon>Alveolata</taxon>
        <taxon>Colpodellida</taxon>
        <taxon>Chromeraceae</taxon>
        <taxon>Chromera</taxon>
    </lineage>
</organism>
<dbReference type="VEuPathDB" id="CryptoDB:Cvel_5663"/>
<dbReference type="PANTHER" id="PTHR43215:SF14">
    <property type="entry name" value="RADIAL SPOKE HEAD 1 HOMOLOG"/>
    <property type="match status" value="1"/>
</dbReference>
<dbReference type="InterPro" id="IPR003409">
    <property type="entry name" value="MORN"/>
</dbReference>
<dbReference type="SUPFAM" id="SSF82185">
    <property type="entry name" value="Histone H3 K4-specific methyltransferase SET7/9 N-terminal domain"/>
    <property type="match status" value="2"/>
</dbReference>
<keyword evidence="1" id="KW-0677">Repeat</keyword>
<proteinExistence type="predicted"/>
<evidence type="ECO:0000313" key="2">
    <source>
        <dbReference type="EMBL" id="CEM38430.1"/>
    </source>
</evidence>
<dbReference type="GO" id="GO:0005829">
    <property type="term" value="C:cytosol"/>
    <property type="evidence" value="ECO:0007669"/>
    <property type="project" value="TreeGrafter"/>
</dbReference>
<dbReference type="SMART" id="SM00698">
    <property type="entry name" value="MORN"/>
    <property type="match status" value="3"/>
</dbReference>
<dbReference type="AlphaFoldDB" id="A0A0G4H3Z3"/>
<dbReference type="FunFam" id="2.20.110.10:FF:000002">
    <property type="entry name" value="Phosphatidylinositol 4-phosphate 5-kinase 8"/>
    <property type="match status" value="1"/>
</dbReference>
<evidence type="ECO:0000256" key="1">
    <source>
        <dbReference type="ARBA" id="ARBA00022737"/>
    </source>
</evidence>